<name>A0A3B0NIF4_THEAN</name>
<comment type="subcellular location">
    <subcellularLocation>
        <location evidence="1">Cytoplasm</location>
    </subcellularLocation>
</comment>
<evidence type="ECO:0000256" key="2">
    <source>
        <dbReference type="ARBA" id="ARBA00022490"/>
    </source>
</evidence>
<protein>
    <submittedName>
        <fullName evidence="3">Uncharacterized protein</fullName>
    </submittedName>
</protein>
<sequence length="1041" mass="120828">MDSNSIAIYDLDRLESIKLEGNKLFSESEYKKASELYYKILKECFKLKTNEINVEELENVVGKQKNKIQDPDIRIFLSKICCNLGICHNSLGKKQDSLRFFKISLVLDDQNYKSNYHVAHYHITHTDYNTALTYIQNCQKIVNSNLKVYKKIRQPHLDLLDQIKQSLIKTNQTVDYVNDPKHLVEDICSGNNININIQRLQLIPCRKLLLSESVKSLVQFCKNKLESDQVDEHVCSVWSCLYHILYKCEEENVFEIREQFLSQFEEDSLTSYVMKLIKLKSQKVHENTLYTSVLSNIVKCCPLIKRVDSLEVLLVLLEKESVDLELLLTSILLYFSKESKSKSEVKHQSSKFNSILLKLLENLFSLCDDETFDYQQQVKSCLISVFTMKFDPYEVSTEAFVNTINIALEPYVHTEFSDKAKKFVTFSTCWYVVLNSLFLANKTLFKSYLVTTRLLEHVITVYFNENCKRIRKLAFELLLNCVDTVEFRQEILDYVEDGQSFIELLNSPEFINFMETIDNETDSDLNNNVVETKEPKKKLEGLDWFVQTRILMFCKLSLHSSQVKDEVLGVFNIFKQLPRCILYNIKHKFDLEILLQSASFASLHEEFKKTDLSFLPLVFEYCNNSEYLLHYFLQTICNLLRGNKDRTSFTEDLDLLKYDREQLDQLKTLQEKLPEEAKVTVNGNYFEGNDESANMARSIIFTISNSAIPNQLCTIFNKVTSETSKSLIVESLHYLALNVNHRRYLQTLGAMRILINVANSSKYQLKQGSQAANFRKMNRYKLIVQSIAHLIISMDPANLSFNDAHDSIQPLINVLDDENELFQFESCLALTNLLSINDDIRKRVFALNGWDKFSSLVFSENEMLRTAGLEGWCNLCAGDDVVHGHFYMKIKVQIENTPHDNVYDINVHDINIMLLFVSPGISLKTLSAASGYVYLNLVYQFSYLYYRALALLVRDGRIAQYMPFVSRFENVLKTLDSTEDPSILHRLLTILSCVVQSRPRDLSEPNEKHMDAYIEKIVSSVRRNSHKYSNKTLLDLFREVC</sequence>
<dbReference type="SMART" id="SM00028">
    <property type="entry name" value="TPR"/>
    <property type="match status" value="2"/>
</dbReference>
<keyword evidence="2" id="KW-0963">Cytoplasm</keyword>
<dbReference type="Gene3D" id="1.25.40.10">
    <property type="entry name" value="Tetratricopeptide repeat domain"/>
    <property type="match status" value="1"/>
</dbReference>
<dbReference type="EMBL" id="UIVT01000004">
    <property type="protein sequence ID" value="SVP94418.1"/>
    <property type="molecule type" value="Genomic_DNA"/>
</dbReference>
<dbReference type="AlphaFoldDB" id="A0A3B0NIF4"/>
<dbReference type="PANTHER" id="PTHR45994">
    <property type="entry name" value="FI21225P1"/>
    <property type="match status" value="1"/>
</dbReference>
<evidence type="ECO:0000256" key="1">
    <source>
        <dbReference type="ARBA" id="ARBA00004496"/>
    </source>
</evidence>
<dbReference type="GO" id="GO:0005737">
    <property type="term" value="C:cytoplasm"/>
    <property type="evidence" value="ECO:0007669"/>
    <property type="project" value="UniProtKB-SubCell"/>
</dbReference>
<dbReference type="Gene3D" id="1.25.10.10">
    <property type="entry name" value="Leucine-rich Repeat Variant"/>
    <property type="match status" value="1"/>
</dbReference>
<evidence type="ECO:0000313" key="4">
    <source>
        <dbReference type="EMBL" id="SVP95263.1"/>
    </source>
</evidence>
<dbReference type="InterPro" id="IPR016024">
    <property type="entry name" value="ARM-type_fold"/>
</dbReference>
<gene>
    <name evidence="3" type="ORF">TAT_000342400</name>
    <name evidence="4" type="ORF">TAV_000342200</name>
</gene>
<dbReference type="VEuPathDB" id="PiroplasmaDB:TA08675"/>
<evidence type="ECO:0000313" key="3">
    <source>
        <dbReference type="EMBL" id="SVP94418.1"/>
    </source>
</evidence>
<organism evidence="3">
    <name type="scientific">Theileria annulata</name>
    <dbReference type="NCBI Taxonomy" id="5874"/>
    <lineage>
        <taxon>Eukaryota</taxon>
        <taxon>Sar</taxon>
        <taxon>Alveolata</taxon>
        <taxon>Apicomplexa</taxon>
        <taxon>Aconoidasida</taxon>
        <taxon>Piroplasmida</taxon>
        <taxon>Theileriidae</taxon>
        <taxon>Theileria</taxon>
    </lineage>
</organism>
<accession>A0A3B0NIF4</accession>
<dbReference type="InterPro" id="IPR019734">
    <property type="entry name" value="TPR_rpt"/>
</dbReference>
<dbReference type="EMBL" id="UIVS01000004">
    <property type="protein sequence ID" value="SVP95263.1"/>
    <property type="molecule type" value="Genomic_DNA"/>
</dbReference>
<dbReference type="PANTHER" id="PTHR45994:SF1">
    <property type="entry name" value="FI21225P1"/>
    <property type="match status" value="1"/>
</dbReference>
<proteinExistence type="predicted"/>
<dbReference type="InterPro" id="IPR011989">
    <property type="entry name" value="ARM-like"/>
</dbReference>
<dbReference type="InterPro" id="IPR011990">
    <property type="entry name" value="TPR-like_helical_dom_sf"/>
</dbReference>
<dbReference type="SUPFAM" id="SSF48452">
    <property type="entry name" value="TPR-like"/>
    <property type="match status" value="1"/>
</dbReference>
<dbReference type="SUPFAM" id="SSF48371">
    <property type="entry name" value="ARM repeat"/>
    <property type="match status" value="1"/>
</dbReference>
<reference evidence="3" key="1">
    <citation type="submission" date="2018-07" db="EMBL/GenBank/DDBJ databases">
        <authorList>
            <person name="Quirk P.G."/>
            <person name="Krulwich T.A."/>
        </authorList>
    </citation>
    <scope>NUCLEOTIDE SEQUENCE</scope>
    <source>
        <strain evidence="3">Anand</strain>
    </source>
</reference>
<dbReference type="GO" id="GO:0051879">
    <property type="term" value="F:Hsp90 protein binding"/>
    <property type="evidence" value="ECO:0007669"/>
    <property type="project" value="TreeGrafter"/>
</dbReference>